<evidence type="ECO:0000256" key="1">
    <source>
        <dbReference type="ARBA" id="ARBA00001932"/>
    </source>
</evidence>
<evidence type="ECO:0000259" key="6">
    <source>
        <dbReference type="PROSITE" id="PS51645"/>
    </source>
</evidence>
<dbReference type="PROSITE" id="PS51645">
    <property type="entry name" value="PHR_CRY_ALPHA_BETA"/>
    <property type="match status" value="1"/>
</dbReference>
<dbReference type="RefSeq" id="WP_386076746.1">
    <property type="nucleotide sequence ID" value="NZ_JBHTJT010000046.1"/>
</dbReference>
<dbReference type="InterPro" id="IPR014729">
    <property type="entry name" value="Rossmann-like_a/b/a_fold"/>
</dbReference>
<proteinExistence type="predicted"/>
<comment type="cofactor">
    <cofactor evidence="2">
        <name>FAD</name>
        <dbReference type="ChEBI" id="CHEBI:57692"/>
    </cofactor>
</comment>
<dbReference type="InterPro" id="IPR002081">
    <property type="entry name" value="Cryptochrome/DNA_photolyase_1"/>
</dbReference>
<dbReference type="Proteomes" id="UP001597108">
    <property type="component" value="Unassembled WGS sequence"/>
</dbReference>
<dbReference type="SUPFAM" id="SSF52425">
    <property type="entry name" value="Cryptochrome/photolyase, N-terminal domain"/>
    <property type="match status" value="1"/>
</dbReference>
<protein>
    <submittedName>
        <fullName evidence="7">FAD-binding domain-containing protein</fullName>
    </submittedName>
</protein>
<dbReference type="InterPro" id="IPR036134">
    <property type="entry name" value="Crypto/Photolyase_FAD-like_sf"/>
</dbReference>
<dbReference type="Gene3D" id="1.10.579.10">
    <property type="entry name" value="DNA Cyclobutane Dipyrimidine Photolyase, subunit A, domain 3"/>
    <property type="match status" value="1"/>
</dbReference>
<keyword evidence="8" id="KW-1185">Reference proteome</keyword>
<gene>
    <name evidence="7" type="ORF">ACFQ2S_18505</name>
</gene>
<feature type="domain" description="Photolyase/cryptochrome alpha/beta" evidence="6">
    <location>
        <begin position="12"/>
        <end position="141"/>
    </location>
</feature>
<accession>A0ABW3IU41</accession>
<evidence type="ECO:0000256" key="2">
    <source>
        <dbReference type="ARBA" id="ARBA00001974"/>
    </source>
</evidence>
<reference evidence="8" key="1">
    <citation type="journal article" date="2019" name="Int. J. Syst. Evol. Microbiol.">
        <title>The Global Catalogue of Microorganisms (GCM) 10K type strain sequencing project: providing services to taxonomists for standard genome sequencing and annotation.</title>
        <authorList>
            <consortium name="The Broad Institute Genomics Platform"/>
            <consortium name="The Broad Institute Genome Sequencing Center for Infectious Disease"/>
            <person name="Wu L."/>
            <person name="Ma J."/>
        </authorList>
    </citation>
    <scope>NUCLEOTIDE SEQUENCE [LARGE SCALE GENOMIC DNA]</scope>
    <source>
        <strain evidence="8">CCUG 60524</strain>
    </source>
</reference>
<organism evidence="7 8">
    <name type="scientific">Tropicimonas aquimaris</name>
    <dbReference type="NCBI Taxonomy" id="914152"/>
    <lineage>
        <taxon>Bacteria</taxon>
        <taxon>Pseudomonadati</taxon>
        <taxon>Pseudomonadota</taxon>
        <taxon>Alphaproteobacteria</taxon>
        <taxon>Rhodobacterales</taxon>
        <taxon>Roseobacteraceae</taxon>
        <taxon>Tropicimonas</taxon>
    </lineage>
</organism>
<evidence type="ECO:0000256" key="4">
    <source>
        <dbReference type="ARBA" id="ARBA00022827"/>
    </source>
</evidence>
<dbReference type="Pfam" id="PF00875">
    <property type="entry name" value="DNA_photolyase"/>
    <property type="match status" value="1"/>
</dbReference>
<dbReference type="Gene3D" id="1.25.40.80">
    <property type="match status" value="1"/>
</dbReference>
<dbReference type="EMBL" id="JBHTJT010000046">
    <property type="protein sequence ID" value="MFD0981630.1"/>
    <property type="molecule type" value="Genomic_DNA"/>
</dbReference>
<dbReference type="Pfam" id="PF03441">
    <property type="entry name" value="FAD_binding_7"/>
    <property type="match status" value="1"/>
</dbReference>
<comment type="cofactor">
    <cofactor evidence="1">
        <name>(6R)-5,10-methylene-5,6,7,8-tetrahydrofolate</name>
        <dbReference type="ChEBI" id="CHEBI:15636"/>
    </cofactor>
</comment>
<keyword evidence="4" id="KW-0274">FAD</keyword>
<dbReference type="InterPro" id="IPR006050">
    <property type="entry name" value="DNA_photolyase_N"/>
</dbReference>
<sequence>MKNRDRKLGSAGLQVMWFKRDLRVQDNAALSAAAAAGPVLPLYVVEPELWGQPEASGRHWAFLAECLDGLSEDLARLGQPLVVRTGDIVDVLAAIDARHGIAALYSHEETGGAWTFARDRRVAVWCRAQGVAWNEFRQHGVERGRSTRDGWAARWDAQMRGPLVPAVSIAPLDGIDPGGVPRASDLDLAADPCPGRQAGGRAAGVERLDSFLTRRGVGYRREMSGPATGARACSRLSPHIALGTLSMREITQATWARQRDVASAGPEGRDWRQSLSSFSGRLHWHCHFIQKLEDRPTLETVNMHRAYDDLRPSEPDSARLEAWSNGETGLPFVDACMRALVATGWLNFRMRAMLMAVASYHLWLDWRAPGLHLARCFTDYEPGIHWPQVQMQSGTTGINTHRIYNPVKQGKDQDPQGKFVRKWVPELRDIPDRHIQEPWLAENAGAVLGRRYPFPILDHLEAARLARQKVWSVRKVPGFREEAAGLAAKHGSRKRPRRRASSPAPAQMSLPFAGPDGP</sequence>
<dbReference type="InterPro" id="IPR005101">
    <property type="entry name" value="Cryptochr/Photolyase_FAD-bd"/>
</dbReference>
<dbReference type="Gene3D" id="3.40.50.620">
    <property type="entry name" value="HUPs"/>
    <property type="match status" value="1"/>
</dbReference>
<feature type="region of interest" description="Disordered" evidence="5">
    <location>
        <begin position="484"/>
        <end position="518"/>
    </location>
</feature>
<feature type="compositionally biased region" description="Basic residues" evidence="5">
    <location>
        <begin position="490"/>
        <end position="500"/>
    </location>
</feature>
<dbReference type="PANTHER" id="PTHR11455">
    <property type="entry name" value="CRYPTOCHROME"/>
    <property type="match status" value="1"/>
</dbReference>
<keyword evidence="3" id="KW-0285">Flavoprotein</keyword>
<dbReference type="PANTHER" id="PTHR11455:SF9">
    <property type="entry name" value="CRYPTOCHROME CIRCADIAN CLOCK 5 ISOFORM X1"/>
    <property type="match status" value="1"/>
</dbReference>
<evidence type="ECO:0000256" key="5">
    <source>
        <dbReference type="SAM" id="MobiDB-lite"/>
    </source>
</evidence>
<evidence type="ECO:0000313" key="8">
    <source>
        <dbReference type="Proteomes" id="UP001597108"/>
    </source>
</evidence>
<evidence type="ECO:0000256" key="3">
    <source>
        <dbReference type="ARBA" id="ARBA00022630"/>
    </source>
</evidence>
<dbReference type="SUPFAM" id="SSF48173">
    <property type="entry name" value="Cryptochrome/photolyase FAD-binding domain"/>
    <property type="match status" value="1"/>
</dbReference>
<dbReference type="InterPro" id="IPR036155">
    <property type="entry name" value="Crypto/Photolyase_N_sf"/>
</dbReference>
<comment type="caution">
    <text evidence="7">The sequence shown here is derived from an EMBL/GenBank/DDBJ whole genome shotgun (WGS) entry which is preliminary data.</text>
</comment>
<name>A0ABW3IU41_9RHOB</name>
<evidence type="ECO:0000313" key="7">
    <source>
        <dbReference type="EMBL" id="MFD0981630.1"/>
    </source>
</evidence>